<feature type="transmembrane region" description="Helical" evidence="6">
    <location>
        <begin position="22"/>
        <end position="40"/>
    </location>
</feature>
<evidence type="ECO:0000256" key="6">
    <source>
        <dbReference type="SAM" id="Phobius"/>
    </source>
</evidence>
<dbReference type="EMBL" id="LHXL01000063">
    <property type="protein sequence ID" value="KXA89013.1"/>
    <property type="molecule type" value="Genomic_DNA"/>
</dbReference>
<dbReference type="Proteomes" id="UP000070589">
    <property type="component" value="Unassembled WGS sequence"/>
</dbReference>
<dbReference type="GO" id="GO:0005886">
    <property type="term" value="C:plasma membrane"/>
    <property type="evidence" value="ECO:0007669"/>
    <property type="project" value="TreeGrafter"/>
</dbReference>
<feature type="transmembrane region" description="Helical" evidence="6">
    <location>
        <begin position="134"/>
        <end position="150"/>
    </location>
</feature>
<feature type="transmembrane region" description="Helical" evidence="6">
    <location>
        <begin position="282"/>
        <end position="313"/>
    </location>
</feature>
<keyword evidence="4 6" id="KW-1133">Transmembrane helix</keyword>
<evidence type="ECO:0000256" key="4">
    <source>
        <dbReference type="ARBA" id="ARBA00022989"/>
    </source>
</evidence>
<comment type="similarity">
    <text evidence="2">Belongs to the SLC13A/DASS transporter (TC 2.A.47) family. DIT1 subfamily.</text>
</comment>
<protein>
    <recommendedName>
        <fullName evidence="9">Anion transporter</fullName>
    </recommendedName>
</protein>
<evidence type="ECO:0000313" key="7">
    <source>
        <dbReference type="EMBL" id="KXA89013.1"/>
    </source>
</evidence>
<dbReference type="InterPro" id="IPR001898">
    <property type="entry name" value="SLC13A/DASS"/>
</dbReference>
<gene>
    <name evidence="7" type="ORF">AKJ62_04005</name>
</gene>
<dbReference type="GO" id="GO:1905039">
    <property type="term" value="P:carboxylic acid transmembrane transport"/>
    <property type="evidence" value="ECO:0007669"/>
    <property type="project" value="UniProtKB-ARBA"/>
</dbReference>
<keyword evidence="3 6" id="KW-0812">Transmembrane</keyword>
<dbReference type="NCBIfam" id="TIGR00785">
    <property type="entry name" value="dass"/>
    <property type="match status" value="1"/>
</dbReference>
<evidence type="ECO:0000256" key="2">
    <source>
        <dbReference type="ARBA" id="ARBA00007349"/>
    </source>
</evidence>
<feature type="transmembrane region" description="Helical" evidence="6">
    <location>
        <begin position="408"/>
        <end position="426"/>
    </location>
</feature>
<feature type="transmembrane region" description="Helical" evidence="6">
    <location>
        <begin position="223"/>
        <end position="245"/>
    </location>
</feature>
<sequence length="474" mass="51189">MPESETELGIAKLSRPEYLRRIYYLIAAFLALAVISLIPTPTGLPPDGQKALGILAFLTILWVTEAFPLGLTALFGAMLLPVLGIVDPSDSFVGFGSTALFFLVGAISFGIAMQKTNLHKRIALNFIKRFGKNSTFLILSVTFLGGLMSWTMPEHAVAALLLPVLMGIVQAGEIGQNKNFGIAIFLTLTYATSVGSIATLLGGARNVLAIGILKDLAQESISFVDWVIAGAPISILLMVLTFLVLRFVYPWGEVNTEEIKKKMKKEITEIGPMSDEEKRAGIIFAIAFILWVTVGTTIGLATVAIGGLILLIITRTITWRDIEQNMPWGLLFLYGGALTLGRALQETEAVDFLANNLTGFIGRPLLVMIAFLIMVILISNLMSNSAATAVILPIAIQTVREFGYSPMLAGYLIAMGSAMAFMLPIATPSAAMAYSSGYIEIKDLAKAGIILSIICTITFITLGFGWWWLLGHWG</sequence>
<feature type="transmembrane region" description="Helical" evidence="6">
    <location>
        <begin position="92"/>
        <end position="113"/>
    </location>
</feature>
<evidence type="ECO:0000256" key="5">
    <source>
        <dbReference type="ARBA" id="ARBA00023136"/>
    </source>
</evidence>
<evidence type="ECO:0008006" key="9">
    <source>
        <dbReference type="Google" id="ProtNLM"/>
    </source>
</evidence>
<name>A0A133U499_9EURY</name>
<comment type="subcellular location">
    <subcellularLocation>
        <location evidence="1">Membrane</location>
        <topology evidence="1">Multi-pass membrane protein</topology>
    </subcellularLocation>
</comment>
<dbReference type="InterPro" id="IPR030676">
    <property type="entry name" value="CitT-rel"/>
</dbReference>
<dbReference type="PANTHER" id="PTHR10283:SF82">
    <property type="entry name" value="SOLUTE CARRIER FAMILY 13 MEMBER 2"/>
    <property type="match status" value="1"/>
</dbReference>
<comment type="caution">
    <text evidence="7">The sequence shown here is derived from an EMBL/GenBank/DDBJ whole genome shotgun (WGS) entry which is preliminary data.</text>
</comment>
<keyword evidence="8" id="KW-1185">Reference proteome</keyword>
<dbReference type="AlphaFoldDB" id="A0A133U499"/>
<dbReference type="GO" id="GO:0008514">
    <property type="term" value="F:organic anion transmembrane transporter activity"/>
    <property type="evidence" value="ECO:0007669"/>
    <property type="project" value="UniProtKB-ARBA"/>
</dbReference>
<dbReference type="PANTHER" id="PTHR10283">
    <property type="entry name" value="SOLUTE CARRIER FAMILY 13 MEMBER"/>
    <property type="match status" value="1"/>
</dbReference>
<feature type="transmembrane region" description="Helical" evidence="6">
    <location>
        <begin position="52"/>
        <end position="80"/>
    </location>
</feature>
<dbReference type="Pfam" id="PF00939">
    <property type="entry name" value="Na_sulph_symp"/>
    <property type="match status" value="1"/>
</dbReference>
<accession>A0A133U499</accession>
<evidence type="ECO:0000256" key="1">
    <source>
        <dbReference type="ARBA" id="ARBA00004141"/>
    </source>
</evidence>
<keyword evidence="5 6" id="KW-0472">Membrane</keyword>
<organism evidence="7 8">
    <name type="scientific">candidate division MSBL1 archaeon SCGC-AAA259D14</name>
    <dbReference type="NCBI Taxonomy" id="1698261"/>
    <lineage>
        <taxon>Archaea</taxon>
        <taxon>Methanobacteriati</taxon>
        <taxon>Methanobacteriota</taxon>
        <taxon>candidate division MSBL1</taxon>
    </lineage>
</organism>
<feature type="transmembrane region" description="Helical" evidence="6">
    <location>
        <begin position="365"/>
        <end position="396"/>
    </location>
</feature>
<feature type="transmembrane region" description="Helical" evidence="6">
    <location>
        <begin position="182"/>
        <end position="203"/>
    </location>
</feature>
<evidence type="ECO:0000313" key="8">
    <source>
        <dbReference type="Proteomes" id="UP000070589"/>
    </source>
</evidence>
<feature type="transmembrane region" description="Helical" evidence="6">
    <location>
        <begin position="447"/>
        <end position="469"/>
    </location>
</feature>
<dbReference type="PIRSF" id="PIRSF002457">
    <property type="entry name" value="DASS"/>
    <property type="match status" value="1"/>
</dbReference>
<evidence type="ECO:0000256" key="3">
    <source>
        <dbReference type="ARBA" id="ARBA00022692"/>
    </source>
</evidence>
<reference evidence="7 8" key="1">
    <citation type="journal article" date="2016" name="Sci. Rep.">
        <title>Metabolic traits of an uncultured archaeal lineage -MSBL1- from brine pools of the Red Sea.</title>
        <authorList>
            <person name="Mwirichia R."/>
            <person name="Alam I."/>
            <person name="Rashid M."/>
            <person name="Vinu M."/>
            <person name="Ba-Alawi W."/>
            <person name="Anthony Kamau A."/>
            <person name="Kamanda Ngugi D."/>
            <person name="Goker M."/>
            <person name="Klenk H.P."/>
            <person name="Bajic V."/>
            <person name="Stingl U."/>
        </authorList>
    </citation>
    <scope>NUCLEOTIDE SEQUENCE [LARGE SCALE GENOMIC DNA]</scope>
    <source>
        <strain evidence="7">SCGC-AAA259D14</strain>
    </source>
</reference>
<feature type="transmembrane region" description="Helical" evidence="6">
    <location>
        <begin position="325"/>
        <end position="344"/>
    </location>
</feature>
<proteinExistence type="inferred from homology"/>